<dbReference type="PANTHER" id="PTHR31561">
    <property type="entry name" value="3-KETOACYL-COA SYNTHASE"/>
    <property type="match status" value="1"/>
</dbReference>
<sequence>MASRAGLYRWGNVSSASVWYVLSYIETYKGLKGGDKVWQLSFGSGFKCNSAVWVAKKTFKDTHTCWTGFDPAKMWEDLNALTATLAAEKAAKRAAAEAAGQTLPENGH</sequence>
<dbReference type="SUPFAM" id="SSF53901">
    <property type="entry name" value="Thiolase-like"/>
    <property type="match status" value="1"/>
</dbReference>
<protein>
    <recommendedName>
        <fullName evidence="3">Beta-ketoacyl-[acyl-carrier-protein] synthase III C-terminal domain-containing protein</fullName>
    </recommendedName>
</protein>
<evidence type="ECO:0000313" key="1">
    <source>
        <dbReference type="EMBL" id="WIA24098.1"/>
    </source>
</evidence>
<reference evidence="1 2" key="1">
    <citation type="submission" date="2023-05" db="EMBL/GenBank/DDBJ databases">
        <title>A 100% complete, gapless, phased diploid assembly of the Scenedesmus obliquus UTEX 3031 genome.</title>
        <authorList>
            <person name="Biondi T.C."/>
            <person name="Hanschen E.R."/>
            <person name="Kwon T."/>
            <person name="Eng W."/>
            <person name="Kruse C.P.S."/>
            <person name="Koehler S.I."/>
            <person name="Kunde Y."/>
            <person name="Gleasner C.D."/>
            <person name="You Mak K.T."/>
            <person name="Polle J."/>
            <person name="Hovde B.T."/>
            <person name="Starkenburg S.R."/>
        </authorList>
    </citation>
    <scope>NUCLEOTIDE SEQUENCE [LARGE SCALE GENOMIC DNA]</scope>
    <source>
        <strain evidence="1 2">DOE0152z</strain>
    </source>
</reference>
<keyword evidence="2" id="KW-1185">Reference proteome</keyword>
<dbReference type="EMBL" id="CP126224">
    <property type="protein sequence ID" value="WIA24098.1"/>
    <property type="molecule type" value="Genomic_DNA"/>
</dbReference>
<accession>A0ABY8UTU8</accession>
<evidence type="ECO:0008006" key="3">
    <source>
        <dbReference type="Google" id="ProtNLM"/>
    </source>
</evidence>
<proteinExistence type="predicted"/>
<gene>
    <name evidence="1" type="ORF">OEZ85_013701</name>
</gene>
<name>A0ABY8UTU8_TETOB</name>
<dbReference type="InterPro" id="IPR012392">
    <property type="entry name" value="3-ktacl-CoA_syn"/>
</dbReference>
<evidence type="ECO:0000313" key="2">
    <source>
        <dbReference type="Proteomes" id="UP001244341"/>
    </source>
</evidence>
<dbReference type="InterPro" id="IPR016039">
    <property type="entry name" value="Thiolase-like"/>
</dbReference>
<dbReference type="Proteomes" id="UP001244341">
    <property type="component" value="Chromosome 17b"/>
</dbReference>
<dbReference type="Gene3D" id="3.40.47.10">
    <property type="match status" value="1"/>
</dbReference>
<organism evidence="1 2">
    <name type="scientific">Tetradesmus obliquus</name>
    <name type="common">Green alga</name>
    <name type="synonym">Acutodesmus obliquus</name>
    <dbReference type="NCBI Taxonomy" id="3088"/>
    <lineage>
        <taxon>Eukaryota</taxon>
        <taxon>Viridiplantae</taxon>
        <taxon>Chlorophyta</taxon>
        <taxon>core chlorophytes</taxon>
        <taxon>Chlorophyceae</taxon>
        <taxon>CS clade</taxon>
        <taxon>Sphaeropleales</taxon>
        <taxon>Scenedesmaceae</taxon>
        <taxon>Tetradesmus</taxon>
    </lineage>
</organism>